<dbReference type="InterPro" id="IPR015927">
    <property type="entry name" value="Peptidase_S24_S26A/B/C"/>
</dbReference>
<dbReference type="SUPFAM" id="SSF51306">
    <property type="entry name" value="LexA/Signal peptidase"/>
    <property type="match status" value="1"/>
</dbReference>
<organism evidence="5 6">
    <name type="scientific">Mycobacterium bourgelatii</name>
    <dbReference type="NCBI Taxonomy" id="1273442"/>
    <lineage>
        <taxon>Bacteria</taxon>
        <taxon>Bacillati</taxon>
        <taxon>Actinomycetota</taxon>
        <taxon>Actinomycetes</taxon>
        <taxon>Mycobacteriales</taxon>
        <taxon>Mycobacteriaceae</taxon>
        <taxon>Mycobacterium</taxon>
    </lineage>
</organism>
<comment type="subcellular location">
    <subcellularLocation>
        <location evidence="1">Endomembrane system</location>
    </subcellularLocation>
</comment>
<keyword evidence="3" id="KW-0472">Membrane</keyword>
<keyword evidence="6" id="KW-1185">Reference proteome</keyword>
<gene>
    <name evidence="5" type="ORF">MBOU_41200</name>
</gene>
<dbReference type="GO" id="GO:0004252">
    <property type="term" value="F:serine-type endopeptidase activity"/>
    <property type="evidence" value="ECO:0007669"/>
    <property type="project" value="InterPro"/>
</dbReference>
<dbReference type="CDD" id="cd06530">
    <property type="entry name" value="S26_SPase_I"/>
    <property type="match status" value="1"/>
</dbReference>
<dbReference type="PANTHER" id="PTHR12383">
    <property type="entry name" value="PROTEASE FAMILY S26 MITOCHONDRIAL INNER MEMBRANE PROTEASE-RELATED"/>
    <property type="match status" value="1"/>
</dbReference>
<evidence type="ECO:0000256" key="1">
    <source>
        <dbReference type="ARBA" id="ARBA00004308"/>
    </source>
</evidence>
<dbReference type="InterPro" id="IPR036286">
    <property type="entry name" value="LexA/Signal_pep-like_sf"/>
</dbReference>
<protein>
    <recommendedName>
        <fullName evidence="4">Peptidase S24/S26A/S26B/S26C domain-containing protein</fullName>
    </recommendedName>
</protein>
<reference evidence="5 6" key="1">
    <citation type="journal article" date="2019" name="Emerg. Microbes Infect.">
        <title>Comprehensive subspecies identification of 175 nontuberculous mycobacteria species based on 7547 genomic profiles.</title>
        <authorList>
            <person name="Matsumoto Y."/>
            <person name="Kinjo T."/>
            <person name="Motooka D."/>
            <person name="Nabeya D."/>
            <person name="Jung N."/>
            <person name="Uechi K."/>
            <person name="Horii T."/>
            <person name="Iida T."/>
            <person name="Fujita J."/>
            <person name="Nakamura S."/>
        </authorList>
    </citation>
    <scope>NUCLEOTIDE SEQUENCE [LARGE SCALE GENOMIC DNA]</scope>
    <source>
        <strain evidence="5 6">JCM 30725</strain>
    </source>
</reference>
<sequence>MVVLAAAGAAVGWLVSRALRVGVSGPSMVPTLRDGDALVAYPVRRVRPGDVVIARFRSRPDLLVVKRAIRPHGDGWWIEGDNPLVTDDSRKYGEAIVLGRVLFRYWRSDAGGVPGRRGP</sequence>
<feature type="domain" description="Peptidase S24/S26A/S26B/S26C" evidence="4">
    <location>
        <begin position="21"/>
        <end position="101"/>
    </location>
</feature>
<accession>A0A7I9YTR8</accession>
<evidence type="ECO:0000256" key="3">
    <source>
        <dbReference type="ARBA" id="ARBA00023136"/>
    </source>
</evidence>
<evidence type="ECO:0000259" key="4">
    <source>
        <dbReference type="Pfam" id="PF00717"/>
    </source>
</evidence>
<dbReference type="InterPro" id="IPR019533">
    <property type="entry name" value="Peptidase_S26"/>
</dbReference>
<keyword evidence="2" id="KW-0378">Hydrolase</keyword>
<dbReference type="Pfam" id="PF00717">
    <property type="entry name" value="Peptidase_S24"/>
    <property type="match status" value="1"/>
</dbReference>
<evidence type="ECO:0000313" key="6">
    <source>
        <dbReference type="Proteomes" id="UP000465360"/>
    </source>
</evidence>
<comment type="caution">
    <text evidence="5">The sequence shown here is derived from an EMBL/GenBank/DDBJ whole genome shotgun (WGS) entry which is preliminary data.</text>
</comment>
<dbReference type="EMBL" id="BLKZ01000001">
    <property type="protein sequence ID" value="GFG92078.1"/>
    <property type="molecule type" value="Genomic_DNA"/>
</dbReference>
<proteinExistence type="predicted"/>
<evidence type="ECO:0000313" key="5">
    <source>
        <dbReference type="EMBL" id="GFG92078.1"/>
    </source>
</evidence>
<dbReference type="AlphaFoldDB" id="A0A7I9YTR8"/>
<name>A0A7I9YTR8_MYCBU</name>
<dbReference type="InterPro" id="IPR052064">
    <property type="entry name" value="Mito_IMP1_subunit"/>
</dbReference>
<dbReference type="GO" id="GO:0006465">
    <property type="term" value="P:signal peptide processing"/>
    <property type="evidence" value="ECO:0007669"/>
    <property type="project" value="InterPro"/>
</dbReference>
<evidence type="ECO:0000256" key="2">
    <source>
        <dbReference type="ARBA" id="ARBA00022801"/>
    </source>
</evidence>
<dbReference type="Proteomes" id="UP000465360">
    <property type="component" value="Unassembled WGS sequence"/>
</dbReference>
<dbReference type="PANTHER" id="PTHR12383:SF16">
    <property type="entry name" value="MITOCHONDRIAL INNER MEMBRANE PROTEASE SUBUNIT 1"/>
    <property type="match status" value="1"/>
</dbReference>
<dbReference type="GO" id="GO:0012505">
    <property type="term" value="C:endomembrane system"/>
    <property type="evidence" value="ECO:0007669"/>
    <property type="project" value="UniProtKB-SubCell"/>
</dbReference>
<dbReference type="Gene3D" id="2.10.109.10">
    <property type="entry name" value="Umud Fragment, subunit A"/>
    <property type="match status" value="1"/>
</dbReference>